<keyword evidence="9 10" id="KW-0325">Glycoprotein</keyword>
<evidence type="ECO:0000256" key="5">
    <source>
        <dbReference type="ARBA" id="ARBA00022692"/>
    </source>
</evidence>
<keyword evidence="3 10" id="KW-0489">Methyltransferase</keyword>
<evidence type="ECO:0000256" key="2">
    <source>
        <dbReference type="ARBA" id="ARBA00008361"/>
    </source>
</evidence>
<dbReference type="InterPro" id="IPR004159">
    <property type="entry name" value="Put_SAM_MeTrfase"/>
</dbReference>
<feature type="transmembrane region" description="Helical" evidence="10">
    <location>
        <begin position="20"/>
        <end position="37"/>
    </location>
</feature>
<evidence type="ECO:0000256" key="10">
    <source>
        <dbReference type="RuleBase" id="RU366043"/>
    </source>
</evidence>
<keyword evidence="6 10" id="KW-0735">Signal-anchor</keyword>
<dbReference type="GO" id="GO:0005802">
    <property type="term" value="C:trans-Golgi network"/>
    <property type="evidence" value="ECO:0007669"/>
    <property type="project" value="TreeGrafter"/>
</dbReference>
<evidence type="ECO:0000256" key="4">
    <source>
        <dbReference type="ARBA" id="ARBA00022679"/>
    </source>
</evidence>
<dbReference type="SUPFAM" id="SSF53335">
    <property type="entry name" value="S-adenosyl-L-methionine-dependent methyltransferases"/>
    <property type="match status" value="2"/>
</dbReference>
<keyword evidence="8 10" id="KW-0472">Membrane</keyword>
<evidence type="ECO:0000256" key="1">
    <source>
        <dbReference type="ARBA" id="ARBA00004648"/>
    </source>
</evidence>
<proteinExistence type="inferred from homology"/>
<dbReference type="KEGG" id="mcha:111011384"/>
<dbReference type="Proteomes" id="UP000504603">
    <property type="component" value="Unplaced"/>
</dbReference>
<organism evidence="11 12">
    <name type="scientific">Momordica charantia</name>
    <name type="common">Bitter gourd</name>
    <name type="synonym">Balsam pear</name>
    <dbReference type="NCBI Taxonomy" id="3673"/>
    <lineage>
        <taxon>Eukaryota</taxon>
        <taxon>Viridiplantae</taxon>
        <taxon>Streptophyta</taxon>
        <taxon>Embryophyta</taxon>
        <taxon>Tracheophyta</taxon>
        <taxon>Spermatophyta</taxon>
        <taxon>Magnoliopsida</taxon>
        <taxon>eudicotyledons</taxon>
        <taxon>Gunneridae</taxon>
        <taxon>Pentapetalae</taxon>
        <taxon>rosids</taxon>
        <taxon>fabids</taxon>
        <taxon>Cucurbitales</taxon>
        <taxon>Cucurbitaceae</taxon>
        <taxon>Momordiceae</taxon>
        <taxon>Momordica</taxon>
    </lineage>
</organism>
<comment type="similarity">
    <text evidence="2 10">Belongs to the methyltransferase superfamily.</text>
</comment>
<dbReference type="Gene3D" id="3.40.50.150">
    <property type="entry name" value="Vaccinia Virus protein VP39"/>
    <property type="match status" value="1"/>
</dbReference>
<evidence type="ECO:0000256" key="3">
    <source>
        <dbReference type="ARBA" id="ARBA00022603"/>
    </source>
</evidence>
<comment type="subcellular location">
    <subcellularLocation>
        <location evidence="1">Endoplasmic reticulum membrane</location>
        <topology evidence="1">Single-pass type II membrane protein</topology>
    </subcellularLocation>
    <subcellularLocation>
        <location evidence="10">Membrane</location>
        <topology evidence="10">Single-pass type II membrane protein</topology>
    </subcellularLocation>
</comment>
<evidence type="ECO:0000256" key="9">
    <source>
        <dbReference type="ARBA" id="ARBA00023180"/>
    </source>
</evidence>
<protein>
    <recommendedName>
        <fullName evidence="10">Methyltransferase</fullName>
        <ecNumber evidence="10">2.1.1.-</ecNumber>
    </recommendedName>
</protein>
<keyword evidence="5 10" id="KW-0812">Transmembrane</keyword>
<sequence>MASKSSKPTNNSHGQWRKIYTLSLILILSISSYFLGLRQQPSGAAECTTTIQTKNKNTTITAAAAPVKYFPACGVEYSEYTPCEDTQRSLKFTRNRLIYRERHCPEKEEVLKCRIPPPPGYRNPFVWPHSRDLAWYVNVPHKDLTVEKAVQNWIRYEGDTFRFPGGGTMFPDGADAYIDHIGKLINLKDGSIRTAIDTGCGVGSWGAYLLSRDIVTMSFAPRDTHEAQVQFALERGVPALIGILASKRLPYPSSAFDMAHCSRCLIPWSQYDGIFLIEVDRVLRPGGYWILSGPPINWKKHWKGWERTKEDLKAEQTAIERVAKSLCWTKLVEDGDIAIWQKPINHFNCKANRKIAKNPPFCDAQDPDTAWYTEMQACLTHLPEVSSSKEIAGGKLARWPERLNAIPQRISRGNVKGVTQETFIHDSELWKKRLSYYRTINNQLGQPGRYRNFLDMNAFLGGFAAALVDDPVWVMNVVPVNVKVNTLGVIYDRGLIGTYQDWCEAMSTYPRTYDFIHADSVFSLYENRCEMEDILLEMDRILRPEGSVIFRENIDILAKIKTITDKLNWSSQIVHGEDGPNHNEKLLFAVKNYWTAPALSDQQGSKAT</sequence>
<dbReference type="PANTHER" id="PTHR10108">
    <property type="entry name" value="SAM-DEPENDENT METHYLTRANSFERASE"/>
    <property type="match status" value="1"/>
</dbReference>
<dbReference type="GO" id="GO:0005768">
    <property type="term" value="C:endosome"/>
    <property type="evidence" value="ECO:0007669"/>
    <property type="project" value="TreeGrafter"/>
</dbReference>
<dbReference type="OrthoDB" id="2013972at2759"/>
<keyword evidence="4 10" id="KW-0808">Transferase</keyword>
<dbReference type="GO" id="GO:0005789">
    <property type="term" value="C:endoplasmic reticulum membrane"/>
    <property type="evidence" value="ECO:0007669"/>
    <property type="project" value="UniProtKB-SubCell"/>
</dbReference>
<dbReference type="AlphaFoldDB" id="A0A6J1CH46"/>
<reference evidence="12" key="1">
    <citation type="submission" date="2025-08" db="UniProtKB">
        <authorList>
            <consortium name="RefSeq"/>
        </authorList>
    </citation>
    <scope>IDENTIFICATION</scope>
    <source>
        <strain evidence="12">OHB3-1</strain>
    </source>
</reference>
<keyword evidence="11" id="KW-1185">Reference proteome</keyword>
<dbReference type="Pfam" id="PF03141">
    <property type="entry name" value="Methyltransf_29"/>
    <property type="match status" value="1"/>
</dbReference>
<dbReference type="GO" id="GO:0032259">
    <property type="term" value="P:methylation"/>
    <property type="evidence" value="ECO:0007669"/>
    <property type="project" value="UniProtKB-KW"/>
</dbReference>
<dbReference type="RefSeq" id="XP_022140801.1">
    <property type="nucleotide sequence ID" value="XM_022285109.1"/>
</dbReference>
<evidence type="ECO:0000256" key="6">
    <source>
        <dbReference type="ARBA" id="ARBA00022968"/>
    </source>
</evidence>
<evidence type="ECO:0000313" key="11">
    <source>
        <dbReference type="Proteomes" id="UP000504603"/>
    </source>
</evidence>
<dbReference type="InterPro" id="IPR029063">
    <property type="entry name" value="SAM-dependent_MTases_sf"/>
</dbReference>
<dbReference type="PANTHER" id="PTHR10108:SF1049">
    <property type="entry name" value="METHYLTRANSFERASE"/>
    <property type="match status" value="1"/>
</dbReference>
<accession>A0A6J1CH46</accession>
<dbReference type="GeneID" id="111011384"/>
<name>A0A6J1CH46_MOMCH</name>
<evidence type="ECO:0000256" key="8">
    <source>
        <dbReference type="ARBA" id="ARBA00023136"/>
    </source>
</evidence>
<evidence type="ECO:0000313" key="12">
    <source>
        <dbReference type="RefSeq" id="XP_022140801.1"/>
    </source>
</evidence>
<gene>
    <name evidence="12" type="primary">LOC111011384</name>
</gene>
<evidence type="ECO:0000256" key="7">
    <source>
        <dbReference type="ARBA" id="ARBA00022989"/>
    </source>
</evidence>
<dbReference type="GO" id="GO:0008168">
    <property type="term" value="F:methyltransferase activity"/>
    <property type="evidence" value="ECO:0007669"/>
    <property type="project" value="UniProtKB-UniRule"/>
</dbReference>
<keyword evidence="7 10" id="KW-1133">Transmembrane helix</keyword>
<dbReference type="EC" id="2.1.1.-" evidence="10"/>
<dbReference type="FunFam" id="3.40.50.150:FF:000123">
    <property type="entry name" value="Putative methyltransferase PMT15"/>
    <property type="match status" value="1"/>
</dbReference>